<dbReference type="EMBL" id="UINC01047309">
    <property type="protein sequence ID" value="SVB56427.1"/>
    <property type="molecule type" value="Genomic_DNA"/>
</dbReference>
<gene>
    <name evidence="1" type="ORF">METZ01_LOCUS209281</name>
</gene>
<sequence>MININKFENRIVNFKRISEGVETTKEAELRRIDYDKSSALPRSVTARFVEPLNAVITLDYDKNTKTFRGPLGPDILESDFDITAFIKSSQLGSGNEVVVRSPKRNRPKF</sequence>
<organism evidence="1">
    <name type="scientific">marine metagenome</name>
    <dbReference type="NCBI Taxonomy" id="408172"/>
    <lineage>
        <taxon>unclassified sequences</taxon>
        <taxon>metagenomes</taxon>
        <taxon>ecological metagenomes</taxon>
    </lineage>
</organism>
<proteinExistence type="predicted"/>
<dbReference type="AlphaFoldDB" id="A0A382F2Y4"/>
<accession>A0A382F2Y4</accession>
<reference evidence="1" key="1">
    <citation type="submission" date="2018-05" db="EMBL/GenBank/DDBJ databases">
        <authorList>
            <person name="Lanie J.A."/>
            <person name="Ng W.-L."/>
            <person name="Kazmierczak K.M."/>
            <person name="Andrzejewski T.M."/>
            <person name="Davidsen T.M."/>
            <person name="Wayne K.J."/>
            <person name="Tettelin H."/>
            <person name="Glass J.I."/>
            <person name="Rusch D."/>
            <person name="Podicherti R."/>
            <person name="Tsui H.-C.T."/>
            <person name="Winkler M.E."/>
        </authorList>
    </citation>
    <scope>NUCLEOTIDE SEQUENCE</scope>
</reference>
<evidence type="ECO:0000313" key="1">
    <source>
        <dbReference type="EMBL" id="SVB56427.1"/>
    </source>
</evidence>
<protein>
    <submittedName>
        <fullName evidence="1">Uncharacterized protein</fullName>
    </submittedName>
</protein>
<name>A0A382F2Y4_9ZZZZ</name>